<dbReference type="InterPro" id="IPR012334">
    <property type="entry name" value="Pectin_lyas_fold"/>
</dbReference>
<dbReference type="SMART" id="SM00710">
    <property type="entry name" value="PbH1"/>
    <property type="match status" value="5"/>
</dbReference>
<dbReference type="AlphaFoldDB" id="A0A6I8M110"/>
<accession>A0A6I8M110</accession>
<reference evidence="3 4" key="1">
    <citation type="submission" date="2019-09" db="EMBL/GenBank/DDBJ databases">
        <authorList>
            <person name="Leyn A S."/>
        </authorList>
    </citation>
    <scope>NUCLEOTIDE SEQUENCE [LARGE SCALE GENOMIC DNA]</scope>
    <source>
        <strain evidence="3">AA231_1</strain>
    </source>
</reference>
<gene>
    <name evidence="3" type="ORF">AA23TX_06646</name>
</gene>
<keyword evidence="4" id="KW-1185">Reference proteome</keyword>
<dbReference type="Pfam" id="PF12708">
    <property type="entry name" value="Pect-lyase_RHGA_epim"/>
    <property type="match status" value="1"/>
</dbReference>
<evidence type="ECO:0000313" key="3">
    <source>
        <dbReference type="EMBL" id="VVJ21625.1"/>
    </source>
</evidence>
<evidence type="ECO:0000256" key="1">
    <source>
        <dbReference type="SAM" id="MobiDB-lite"/>
    </source>
</evidence>
<feature type="compositionally biased region" description="Low complexity" evidence="1">
    <location>
        <begin position="512"/>
        <end position="522"/>
    </location>
</feature>
<feature type="region of interest" description="Disordered" evidence="1">
    <location>
        <begin position="481"/>
        <end position="539"/>
    </location>
</feature>
<evidence type="ECO:0000259" key="2">
    <source>
        <dbReference type="Pfam" id="PF12708"/>
    </source>
</evidence>
<proteinExistence type="predicted"/>
<sequence>MTGKCASVADFGAKGDGVTDDRPYLQAAIDACKAQGINRLFVPCGSYLISRTVSEGIGVGLDLSDVHGLTIIGEGPDASVLKMTKTFEKGWRLIRPRDASEVVFRDLTLDGNWSGETGFAEHIHLTEVTSQKTDTSDVYFENVWFRNCCGDGFRTIGNTPGLFVRRSHARNCRFLNVKRAPVSGQRGTIDCSVTHCYIESVTDSAVDFEPSALGPPSDTPDPSPTRWDISHNTIVHNPSAGAGFAVSLVGLRSPGMEDTSFCFNKVIGGSVQIRNCRGIKVIGNFVVSRTTGPKSRTPTLQIMLSTDVHIAGNTFTRPRGAAAGNVLLAGTDAGAGNDGVLITGNCLHQYTEADIVQIASARNVVATANTLRYYGAAAGEHRGFFGTTTVPGVPLSNVRITDNDVVGDAGGGTLAQGVFINSRESQVGPVDVRGNGGTGMVIGAEFRGGAAPRVSRPSPSVTATRGCLRTLRTRAPSVIALGSKRSSSRRAANASPMRARARLRTRSREPSETSSTRRTASPGPCGTSRRPVPAPLRAG</sequence>
<feature type="compositionally biased region" description="Low complexity" evidence="1">
    <location>
        <begin position="483"/>
        <end position="498"/>
    </location>
</feature>
<dbReference type="InterPro" id="IPR011050">
    <property type="entry name" value="Pectin_lyase_fold/virulence"/>
</dbReference>
<name>A0A6I8M110_9PSEU</name>
<dbReference type="RefSeq" id="WP_155546541.1">
    <property type="nucleotide sequence ID" value="NZ_CABVGP010000002.1"/>
</dbReference>
<dbReference type="InterPro" id="IPR024535">
    <property type="entry name" value="RHGA/B-epi-like_pectate_lyase"/>
</dbReference>
<dbReference type="EMBL" id="CABVGP010000002">
    <property type="protein sequence ID" value="VVJ21625.1"/>
    <property type="molecule type" value="Genomic_DNA"/>
</dbReference>
<dbReference type="Proteomes" id="UP000399805">
    <property type="component" value="Unassembled WGS sequence"/>
</dbReference>
<feature type="domain" description="Rhamnogalacturonase A/B/Epimerase-like pectate lyase" evidence="2">
    <location>
        <begin position="7"/>
        <end position="91"/>
    </location>
</feature>
<protein>
    <recommendedName>
        <fullName evidence="2">Rhamnogalacturonase A/B/Epimerase-like pectate lyase domain-containing protein</fullName>
    </recommendedName>
</protein>
<evidence type="ECO:0000313" key="4">
    <source>
        <dbReference type="Proteomes" id="UP000399805"/>
    </source>
</evidence>
<dbReference type="Gene3D" id="2.160.20.10">
    <property type="entry name" value="Single-stranded right-handed beta-helix, Pectin lyase-like"/>
    <property type="match status" value="1"/>
</dbReference>
<organism evidence="3 4">
    <name type="scientific">Amycolatopsis camponoti</name>
    <dbReference type="NCBI Taxonomy" id="2606593"/>
    <lineage>
        <taxon>Bacteria</taxon>
        <taxon>Bacillati</taxon>
        <taxon>Actinomycetota</taxon>
        <taxon>Actinomycetes</taxon>
        <taxon>Pseudonocardiales</taxon>
        <taxon>Pseudonocardiaceae</taxon>
        <taxon>Amycolatopsis</taxon>
    </lineage>
</organism>
<dbReference type="InterPro" id="IPR006626">
    <property type="entry name" value="PbH1"/>
</dbReference>
<dbReference type="SUPFAM" id="SSF51126">
    <property type="entry name" value="Pectin lyase-like"/>
    <property type="match status" value="2"/>
</dbReference>